<evidence type="ECO:0000313" key="9">
    <source>
        <dbReference type="EMBL" id="HIQ82193.1"/>
    </source>
</evidence>
<dbReference type="InterPro" id="IPR001288">
    <property type="entry name" value="Translation_initiation_fac_3"/>
</dbReference>
<keyword evidence="3 4" id="KW-0648">Protein biosynthesis</keyword>
<dbReference type="GO" id="GO:0003743">
    <property type="term" value="F:translation initiation factor activity"/>
    <property type="evidence" value="ECO:0007669"/>
    <property type="project" value="UniProtKB-UniRule"/>
</dbReference>
<dbReference type="NCBIfam" id="TIGR00168">
    <property type="entry name" value="infC"/>
    <property type="match status" value="1"/>
</dbReference>
<comment type="similarity">
    <text evidence="1 4 6">Belongs to the IF-3 family.</text>
</comment>
<dbReference type="InterPro" id="IPR019814">
    <property type="entry name" value="Translation_initiation_fac_3_N"/>
</dbReference>
<comment type="caution">
    <text evidence="9">The sequence shown here is derived from an EMBL/GenBank/DDBJ whole genome shotgun (WGS) entry which is preliminary data.</text>
</comment>
<dbReference type="PROSITE" id="PS00938">
    <property type="entry name" value="IF3"/>
    <property type="match status" value="1"/>
</dbReference>
<dbReference type="FunFam" id="3.30.110.10:FF:000001">
    <property type="entry name" value="Translation initiation factor IF-3"/>
    <property type="match status" value="1"/>
</dbReference>
<comment type="subunit">
    <text evidence="4 6">Monomer.</text>
</comment>
<dbReference type="SUPFAM" id="SSF54364">
    <property type="entry name" value="Translation initiation factor IF3, N-terminal domain"/>
    <property type="match status" value="1"/>
</dbReference>
<reference evidence="9" key="2">
    <citation type="journal article" date="2021" name="PeerJ">
        <title>Extensive microbial diversity within the chicken gut microbiome revealed by metagenomics and culture.</title>
        <authorList>
            <person name="Gilroy R."/>
            <person name="Ravi A."/>
            <person name="Getino M."/>
            <person name="Pursley I."/>
            <person name="Horton D.L."/>
            <person name="Alikhan N.F."/>
            <person name="Baker D."/>
            <person name="Gharbi K."/>
            <person name="Hall N."/>
            <person name="Watson M."/>
            <person name="Adriaenssens E.M."/>
            <person name="Foster-Nyarko E."/>
            <person name="Jarju S."/>
            <person name="Secka A."/>
            <person name="Antonio M."/>
            <person name="Oren A."/>
            <person name="Chaudhuri R.R."/>
            <person name="La Ragione R."/>
            <person name="Hildebrand F."/>
            <person name="Pallen M.J."/>
        </authorList>
    </citation>
    <scope>NUCLEOTIDE SEQUENCE</scope>
    <source>
        <strain evidence="9">ChiSjej6B24-2974</strain>
    </source>
</reference>
<dbReference type="InterPro" id="IPR019815">
    <property type="entry name" value="Translation_initiation_fac_3_C"/>
</dbReference>
<feature type="domain" description="Translation initiation factor 3 N-terminal" evidence="8">
    <location>
        <begin position="7"/>
        <end position="75"/>
    </location>
</feature>
<keyword evidence="2 4" id="KW-0396">Initiation factor</keyword>
<organism evidence="9 10">
    <name type="scientific">Candidatus Pullichristensenella stercorigallinarum</name>
    <dbReference type="NCBI Taxonomy" id="2840909"/>
    <lineage>
        <taxon>Bacteria</taxon>
        <taxon>Bacillati</taxon>
        <taxon>Bacillota</taxon>
        <taxon>Clostridia</taxon>
        <taxon>Candidatus Pullichristensenella</taxon>
    </lineage>
</organism>
<sequence>MNNDLMINEEIRDREVRVVDQNGAQLGIMSTHQALLLAEERQLDLVKIAPQARPPVCKLMDYGKYRFEQSKREREIRKNQKVITVKEVRLSATIEDHDVDVKFKNAVKFLKDGNKVKVTIRFRGRQITHSEIGREVMKQFAERIKEYGNVERAPLIEGRNMTMLIAPREQN</sequence>
<dbReference type="SUPFAM" id="SSF55200">
    <property type="entry name" value="Translation initiation factor IF3, C-terminal domain"/>
    <property type="match status" value="1"/>
</dbReference>
<dbReference type="FunFam" id="3.10.20.80:FF:000001">
    <property type="entry name" value="Translation initiation factor IF-3"/>
    <property type="match status" value="1"/>
</dbReference>
<proteinExistence type="inferred from homology"/>
<comment type="subcellular location">
    <subcellularLocation>
        <location evidence="4 6">Cytoplasm</location>
    </subcellularLocation>
</comment>
<reference evidence="9" key="1">
    <citation type="submission" date="2020-10" db="EMBL/GenBank/DDBJ databases">
        <authorList>
            <person name="Gilroy R."/>
        </authorList>
    </citation>
    <scope>NUCLEOTIDE SEQUENCE</scope>
    <source>
        <strain evidence="9">ChiSjej6B24-2974</strain>
    </source>
</reference>
<dbReference type="PANTHER" id="PTHR10938">
    <property type="entry name" value="TRANSLATION INITIATION FACTOR IF-3"/>
    <property type="match status" value="1"/>
</dbReference>
<dbReference type="Pfam" id="PF00707">
    <property type="entry name" value="IF3_C"/>
    <property type="match status" value="1"/>
</dbReference>
<dbReference type="GO" id="GO:0043022">
    <property type="term" value="F:ribosome binding"/>
    <property type="evidence" value="ECO:0007669"/>
    <property type="project" value="UniProtKB-ARBA"/>
</dbReference>
<dbReference type="Pfam" id="PF05198">
    <property type="entry name" value="IF3_N"/>
    <property type="match status" value="1"/>
</dbReference>
<dbReference type="EMBL" id="DVFZ01000035">
    <property type="protein sequence ID" value="HIQ82193.1"/>
    <property type="molecule type" value="Genomic_DNA"/>
</dbReference>
<dbReference type="Proteomes" id="UP000824260">
    <property type="component" value="Unassembled WGS sequence"/>
</dbReference>
<dbReference type="Gene3D" id="3.10.20.80">
    <property type="entry name" value="Translation initiation factor 3 (IF-3), N-terminal domain"/>
    <property type="match status" value="1"/>
</dbReference>
<evidence type="ECO:0000256" key="1">
    <source>
        <dbReference type="ARBA" id="ARBA00005439"/>
    </source>
</evidence>
<dbReference type="PANTHER" id="PTHR10938:SF0">
    <property type="entry name" value="TRANSLATION INITIATION FACTOR IF-3, MITOCHONDRIAL"/>
    <property type="match status" value="1"/>
</dbReference>
<evidence type="ECO:0000256" key="6">
    <source>
        <dbReference type="RuleBase" id="RU000646"/>
    </source>
</evidence>
<evidence type="ECO:0000256" key="2">
    <source>
        <dbReference type="ARBA" id="ARBA00022540"/>
    </source>
</evidence>
<dbReference type="GO" id="GO:0032790">
    <property type="term" value="P:ribosome disassembly"/>
    <property type="evidence" value="ECO:0007669"/>
    <property type="project" value="TreeGrafter"/>
</dbReference>
<evidence type="ECO:0000256" key="5">
    <source>
        <dbReference type="NCBIfam" id="TIGR00168"/>
    </source>
</evidence>
<dbReference type="GO" id="GO:0005829">
    <property type="term" value="C:cytosol"/>
    <property type="evidence" value="ECO:0007669"/>
    <property type="project" value="TreeGrafter"/>
</dbReference>
<dbReference type="AlphaFoldDB" id="A0A9D1CW29"/>
<name>A0A9D1CW29_9FIRM</name>
<keyword evidence="4" id="KW-0963">Cytoplasm</keyword>
<dbReference type="HAMAP" id="MF_00080">
    <property type="entry name" value="IF_3"/>
    <property type="match status" value="1"/>
</dbReference>
<evidence type="ECO:0000256" key="4">
    <source>
        <dbReference type="HAMAP-Rule" id="MF_00080"/>
    </source>
</evidence>
<accession>A0A9D1CW29</accession>
<dbReference type="Gene3D" id="3.30.110.10">
    <property type="entry name" value="Translation initiation factor 3 (IF-3), C-terminal domain"/>
    <property type="match status" value="1"/>
</dbReference>
<comment type="function">
    <text evidence="4 6">IF-3 binds to the 30S ribosomal subunit and shifts the equilibrium between 70S ribosomes and their 50S and 30S subunits in favor of the free subunits, thus enhancing the availability of 30S subunits on which protein synthesis initiation begins.</text>
</comment>
<evidence type="ECO:0000259" key="7">
    <source>
        <dbReference type="Pfam" id="PF00707"/>
    </source>
</evidence>
<dbReference type="InterPro" id="IPR036787">
    <property type="entry name" value="T_IF-3_N_sf"/>
</dbReference>
<dbReference type="InterPro" id="IPR019813">
    <property type="entry name" value="Translation_initiation_fac3_CS"/>
</dbReference>
<feature type="domain" description="Translation initiation factor 3 C-terminal" evidence="7">
    <location>
        <begin position="83"/>
        <end position="167"/>
    </location>
</feature>
<dbReference type="GO" id="GO:0016020">
    <property type="term" value="C:membrane"/>
    <property type="evidence" value="ECO:0007669"/>
    <property type="project" value="TreeGrafter"/>
</dbReference>
<evidence type="ECO:0000259" key="8">
    <source>
        <dbReference type="Pfam" id="PF05198"/>
    </source>
</evidence>
<evidence type="ECO:0000256" key="3">
    <source>
        <dbReference type="ARBA" id="ARBA00022917"/>
    </source>
</evidence>
<evidence type="ECO:0000313" key="10">
    <source>
        <dbReference type="Proteomes" id="UP000824260"/>
    </source>
</evidence>
<dbReference type="InterPro" id="IPR036788">
    <property type="entry name" value="T_IF-3_C_sf"/>
</dbReference>
<gene>
    <name evidence="4" type="primary">infC</name>
    <name evidence="9" type="ORF">IAA52_03740</name>
</gene>
<protein>
    <recommendedName>
        <fullName evidence="4 5">Translation initiation factor IF-3</fullName>
    </recommendedName>
</protein>